<gene>
    <name evidence="1" type="ORF">MPPM_4738</name>
</gene>
<name>A0A160PL15_9HYPH</name>
<accession>A0A160PL15</accession>
<protein>
    <submittedName>
        <fullName evidence="1">Uncharacterized protein</fullName>
    </submittedName>
</protein>
<dbReference type="RefSeq" id="WP_096487091.1">
    <property type="nucleotide sequence ID" value="NZ_AP014809.1"/>
</dbReference>
<dbReference type="OrthoDB" id="8003228at2"/>
<dbReference type="EMBL" id="AP014809">
    <property type="protein sequence ID" value="BAU93343.1"/>
    <property type="molecule type" value="Genomic_DNA"/>
</dbReference>
<sequence length="63" mass="7192">MAVPKEPFKDKTLVRFKEGTLDRIDAVAGKFRRAEYIRDVVETSLARDEKRKSRKGAAEGEQP</sequence>
<evidence type="ECO:0000313" key="1">
    <source>
        <dbReference type="EMBL" id="BAU93343.1"/>
    </source>
</evidence>
<reference evidence="1 2" key="1">
    <citation type="journal article" date="2016" name="Genome Announc.">
        <title>Complete Genome Sequence of Methylobacterium populi P-1M, Isolated from Pink-Pigmented Household Biofilm.</title>
        <authorList>
            <person name="Morohoshi T."/>
            <person name="Ikeda T."/>
        </authorList>
    </citation>
    <scope>NUCLEOTIDE SEQUENCE [LARGE SCALE GENOMIC DNA]</scope>
    <source>
        <strain evidence="1 2">P-1M</strain>
    </source>
</reference>
<dbReference type="Proteomes" id="UP000218288">
    <property type="component" value="Chromosome"/>
</dbReference>
<proteinExistence type="predicted"/>
<organism evidence="1 2">
    <name type="scientific">Methylorubrum populi</name>
    <dbReference type="NCBI Taxonomy" id="223967"/>
    <lineage>
        <taxon>Bacteria</taxon>
        <taxon>Pseudomonadati</taxon>
        <taxon>Pseudomonadota</taxon>
        <taxon>Alphaproteobacteria</taxon>
        <taxon>Hyphomicrobiales</taxon>
        <taxon>Methylobacteriaceae</taxon>
        <taxon>Methylorubrum</taxon>
    </lineage>
</organism>
<dbReference type="AlphaFoldDB" id="A0A160PL15"/>
<evidence type="ECO:0000313" key="2">
    <source>
        <dbReference type="Proteomes" id="UP000218288"/>
    </source>
</evidence>